<dbReference type="STRING" id="1137284.GCA_001418205_03651"/>
<dbReference type="RefSeq" id="WP_055464651.1">
    <property type="nucleotide sequence ID" value="NZ_CYHG01000019.1"/>
</dbReference>
<dbReference type="AlphaFoldDB" id="A0A0K6ITB3"/>
<feature type="transmembrane region" description="Helical" evidence="1">
    <location>
        <begin position="41"/>
        <end position="64"/>
    </location>
</feature>
<sequence>MTGNNEGLSLARLLMVLSSMSPLFILWAIKGWGIKGISEVYFLSFCLFFITVPNLFLWFRVRLVKKRKDRRELTAGDCEDHRDHLLVYLFAMLLPFYSVNIDSIRDLAGHVAAITFIVFLFWHLNMHYMNIFWAMKGFRVYTLKPDAENNSISGRIPVVLITKRSHIVKGEKISAYRLSQTVFLEDE</sequence>
<organism evidence="2 3">
    <name type="scientific">Marinomonas fungiae</name>
    <dbReference type="NCBI Taxonomy" id="1137284"/>
    <lineage>
        <taxon>Bacteria</taxon>
        <taxon>Pseudomonadati</taxon>
        <taxon>Pseudomonadota</taxon>
        <taxon>Gammaproteobacteria</taxon>
        <taxon>Oceanospirillales</taxon>
        <taxon>Oceanospirillaceae</taxon>
        <taxon>Marinomonas</taxon>
    </lineage>
</organism>
<gene>
    <name evidence="2" type="ORF">Ga0061065_11934</name>
</gene>
<dbReference type="OrthoDB" id="7057720at2"/>
<dbReference type="Proteomes" id="UP000182769">
    <property type="component" value="Unassembled WGS sequence"/>
</dbReference>
<protein>
    <submittedName>
        <fullName evidence="2">Uncharacterized protein</fullName>
    </submittedName>
</protein>
<evidence type="ECO:0000313" key="2">
    <source>
        <dbReference type="EMBL" id="CUB06567.1"/>
    </source>
</evidence>
<keyword evidence="3" id="KW-1185">Reference proteome</keyword>
<evidence type="ECO:0000313" key="3">
    <source>
        <dbReference type="Proteomes" id="UP000182769"/>
    </source>
</evidence>
<feature type="transmembrane region" description="Helical" evidence="1">
    <location>
        <begin position="107"/>
        <end position="126"/>
    </location>
</feature>
<accession>A0A0K6ITB3</accession>
<evidence type="ECO:0000256" key="1">
    <source>
        <dbReference type="SAM" id="Phobius"/>
    </source>
</evidence>
<proteinExistence type="predicted"/>
<keyword evidence="1" id="KW-0472">Membrane</keyword>
<reference evidence="3" key="1">
    <citation type="submission" date="2015-08" db="EMBL/GenBank/DDBJ databases">
        <authorList>
            <person name="Varghese N."/>
        </authorList>
    </citation>
    <scope>NUCLEOTIDE SEQUENCE [LARGE SCALE GENOMIC DNA]</scope>
    <source>
        <strain evidence="3">JCM 18476</strain>
    </source>
</reference>
<name>A0A0K6ITB3_9GAMM</name>
<keyword evidence="1" id="KW-1133">Transmembrane helix</keyword>
<feature type="transmembrane region" description="Helical" evidence="1">
    <location>
        <begin position="85"/>
        <end position="101"/>
    </location>
</feature>
<dbReference type="EMBL" id="CYHG01000019">
    <property type="protein sequence ID" value="CUB06567.1"/>
    <property type="molecule type" value="Genomic_DNA"/>
</dbReference>
<keyword evidence="1" id="KW-0812">Transmembrane</keyword>
<feature type="transmembrane region" description="Helical" evidence="1">
    <location>
        <begin position="12"/>
        <end position="29"/>
    </location>
</feature>